<sequence>MTPKQLVFMDIDGTLVDEQQHISAFTKQTIRQFSDQARFYVATGRMYASAKIIADEIGAGIIASNGSIFDAGTRQIKTLGAAALKQIVTVLQQHPLNAFFFTDHQVFYTGALPSYFQHSDHNRIASPNPHDYIKVPSLPALLDHSAEIINGIIIAEDQVAELNAINQQFAAMPAAFVVSSSQPNNIELIPQHSGKASAIKAIQTATGIDRHHTFVFGDGDNDVDMFGVADYAVAMGNATPAVQVRAQYVTGTNEQDGIAHFLLAHLPAEKGSINHG</sequence>
<evidence type="ECO:0000313" key="1">
    <source>
        <dbReference type="EMBL" id="MFD1397893.1"/>
    </source>
</evidence>
<dbReference type="InterPro" id="IPR023214">
    <property type="entry name" value="HAD_sf"/>
</dbReference>
<dbReference type="GO" id="GO:0016787">
    <property type="term" value="F:hydrolase activity"/>
    <property type="evidence" value="ECO:0007669"/>
    <property type="project" value="UniProtKB-KW"/>
</dbReference>
<dbReference type="InterPro" id="IPR006379">
    <property type="entry name" value="HAD-SF_hydro_IIB"/>
</dbReference>
<keyword evidence="1" id="KW-0378">Hydrolase</keyword>
<gene>
    <name evidence="1" type="ORF">ACFQ41_01055</name>
</gene>
<dbReference type="RefSeq" id="WP_204119014.1">
    <property type="nucleotide sequence ID" value="NZ_BOLV01000010.1"/>
</dbReference>
<dbReference type="EMBL" id="JBHTOA010000011">
    <property type="protein sequence ID" value="MFD1397893.1"/>
    <property type="molecule type" value="Genomic_DNA"/>
</dbReference>
<keyword evidence="2" id="KW-1185">Reference proteome</keyword>
<comment type="caution">
    <text evidence="1">The sequence shown here is derived from an EMBL/GenBank/DDBJ whole genome shotgun (WGS) entry which is preliminary data.</text>
</comment>
<dbReference type="InterPro" id="IPR036412">
    <property type="entry name" value="HAD-like_sf"/>
</dbReference>
<dbReference type="NCBIfam" id="TIGR01484">
    <property type="entry name" value="HAD-SF-IIB"/>
    <property type="match status" value="1"/>
</dbReference>
<dbReference type="InterPro" id="IPR000150">
    <property type="entry name" value="Cof"/>
</dbReference>
<accession>A0ABW4BCW5</accession>
<name>A0ABW4BCW5_9LACO</name>
<protein>
    <submittedName>
        <fullName evidence="1">Cof-type HAD-IIB family hydrolase</fullName>
    </submittedName>
</protein>
<reference evidence="2" key="1">
    <citation type="journal article" date="2019" name="Int. J. Syst. Evol. Microbiol.">
        <title>The Global Catalogue of Microorganisms (GCM) 10K type strain sequencing project: providing services to taxonomists for standard genome sequencing and annotation.</title>
        <authorList>
            <consortium name="The Broad Institute Genomics Platform"/>
            <consortium name="The Broad Institute Genome Sequencing Center for Infectious Disease"/>
            <person name="Wu L."/>
            <person name="Ma J."/>
        </authorList>
    </citation>
    <scope>NUCLEOTIDE SEQUENCE [LARGE SCALE GENOMIC DNA]</scope>
    <source>
        <strain evidence="2">CCM 9110</strain>
    </source>
</reference>
<dbReference type="Proteomes" id="UP001597199">
    <property type="component" value="Unassembled WGS sequence"/>
</dbReference>
<dbReference type="SUPFAM" id="SSF56784">
    <property type="entry name" value="HAD-like"/>
    <property type="match status" value="1"/>
</dbReference>
<dbReference type="Gene3D" id="3.40.50.1000">
    <property type="entry name" value="HAD superfamily/HAD-like"/>
    <property type="match status" value="1"/>
</dbReference>
<dbReference type="PANTHER" id="PTHR10000">
    <property type="entry name" value="PHOSPHOSERINE PHOSPHATASE"/>
    <property type="match status" value="1"/>
</dbReference>
<organism evidence="1 2">
    <name type="scientific">Lacticaseibacillus suilingensis</name>
    <dbReference type="NCBI Taxonomy" id="2799577"/>
    <lineage>
        <taxon>Bacteria</taxon>
        <taxon>Bacillati</taxon>
        <taxon>Bacillota</taxon>
        <taxon>Bacilli</taxon>
        <taxon>Lactobacillales</taxon>
        <taxon>Lactobacillaceae</taxon>
        <taxon>Lacticaseibacillus</taxon>
    </lineage>
</organism>
<dbReference type="NCBIfam" id="TIGR00099">
    <property type="entry name" value="Cof-subfamily"/>
    <property type="match status" value="1"/>
</dbReference>
<dbReference type="Gene3D" id="3.30.1240.10">
    <property type="match status" value="1"/>
</dbReference>
<dbReference type="PANTHER" id="PTHR10000:SF23">
    <property type="entry name" value="5-AMINO-6-(5-PHOSPHO-D-RIBITYLAMINO)URACIL PHOSPHATASE YITU"/>
    <property type="match status" value="1"/>
</dbReference>
<dbReference type="Pfam" id="PF08282">
    <property type="entry name" value="Hydrolase_3"/>
    <property type="match status" value="1"/>
</dbReference>
<evidence type="ECO:0000313" key="2">
    <source>
        <dbReference type="Proteomes" id="UP001597199"/>
    </source>
</evidence>
<proteinExistence type="predicted"/>